<evidence type="ECO:0000256" key="3">
    <source>
        <dbReference type="ARBA" id="ARBA00023125"/>
    </source>
</evidence>
<keyword evidence="4" id="KW-0804">Transcription</keyword>
<evidence type="ECO:0000313" key="7">
    <source>
        <dbReference type="Proteomes" id="UP000244081"/>
    </source>
</evidence>
<evidence type="ECO:0000256" key="2">
    <source>
        <dbReference type="ARBA" id="ARBA00023015"/>
    </source>
</evidence>
<dbReference type="PROSITE" id="PS50932">
    <property type="entry name" value="HTH_LACI_2"/>
    <property type="match status" value="1"/>
</dbReference>
<protein>
    <submittedName>
        <fullName evidence="6">LacI family transcriptional regulator</fullName>
    </submittedName>
</protein>
<dbReference type="SMART" id="SM00354">
    <property type="entry name" value="HTH_LACI"/>
    <property type="match status" value="1"/>
</dbReference>
<evidence type="ECO:0000256" key="1">
    <source>
        <dbReference type="ARBA" id="ARBA00022491"/>
    </source>
</evidence>
<gene>
    <name evidence="6" type="ORF">C8N35_104156</name>
</gene>
<dbReference type="InterPro" id="IPR028082">
    <property type="entry name" value="Peripla_BP_I"/>
</dbReference>
<name>A0A2T5V9Y1_9HYPH</name>
<dbReference type="EMBL" id="QAYG01000004">
    <property type="protein sequence ID" value="PTW60531.1"/>
    <property type="molecule type" value="Genomic_DNA"/>
</dbReference>
<dbReference type="Gene3D" id="3.40.50.2300">
    <property type="match status" value="2"/>
</dbReference>
<organism evidence="6 7">
    <name type="scientific">Breoghania corrubedonensis</name>
    <dbReference type="NCBI Taxonomy" id="665038"/>
    <lineage>
        <taxon>Bacteria</taxon>
        <taxon>Pseudomonadati</taxon>
        <taxon>Pseudomonadota</taxon>
        <taxon>Alphaproteobacteria</taxon>
        <taxon>Hyphomicrobiales</taxon>
        <taxon>Stappiaceae</taxon>
        <taxon>Breoghania</taxon>
    </lineage>
</organism>
<feature type="domain" description="HTH lacI-type" evidence="5">
    <location>
        <begin position="18"/>
        <end position="72"/>
    </location>
</feature>
<evidence type="ECO:0000313" key="6">
    <source>
        <dbReference type="EMBL" id="PTW60531.1"/>
    </source>
</evidence>
<evidence type="ECO:0000256" key="4">
    <source>
        <dbReference type="ARBA" id="ARBA00023163"/>
    </source>
</evidence>
<dbReference type="Pfam" id="PF00356">
    <property type="entry name" value="LacI"/>
    <property type="match status" value="1"/>
</dbReference>
<dbReference type="InterPro" id="IPR010982">
    <property type="entry name" value="Lambda_DNA-bd_dom_sf"/>
</dbReference>
<dbReference type="AlphaFoldDB" id="A0A2T5V9Y1"/>
<keyword evidence="3" id="KW-0238">DNA-binding</keyword>
<keyword evidence="7" id="KW-1185">Reference proteome</keyword>
<dbReference type="Proteomes" id="UP000244081">
    <property type="component" value="Unassembled WGS sequence"/>
</dbReference>
<dbReference type="InterPro" id="IPR046335">
    <property type="entry name" value="LacI/GalR-like_sensor"/>
</dbReference>
<dbReference type="SUPFAM" id="SSF53822">
    <property type="entry name" value="Periplasmic binding protein-like I"/>
    <property type="match status" value="1"/>
</dbReference>
<dbReference type="PANTHER" id="PTHR30146:SF95">
    <property type="entry name" value="RIBOSE OPERON REPRESSOR"/>
    <property type="match status" value="1"/>
</dbReference>
<dbReference type="GO" id="GO:0003700">
    <property type="term" value="F:DNA-binding transcription factor activity"/>
    <property type="evidence" value="ECO:0007669"/>
    <property type="project" value="TreeGrafter"/>
</dbReference>
<evidence type="ECO:0000259" key="5">
    <source>
        <dbReference type="PROSITE" id="PS50932"/>
    </source>
</evidence>
<dbReference type="CDD" id="cd01392">
    <property type="entry name" value="HTH_LacI"/>
    <property type="match status" value="1"/>
</dbReference>
<keyword evidence="2" id="KW-0805">Transcription regulation</keyword>
<dbReference type="GO" id="GO:0000976">
    <property type="term" value="F:transcription cis-regulatory region binding"/>
    <property type="evidence" value="ECO:0007669"/>
    <property type="project" value="TreeGrafter"/>
</dbReference>
<comment type="caution">
    <text evidence="6">The sequence shown here is derived from an EMBL/GenBank/DDBJ whole genome shotgun (WGS) entry which is preliminary data.</text>
</comment>
<dbReference type="SUPFAM" id="SSF47413">
    <property type="entry name" value="lambda repressor-like DNA-binding domains"/>
    <property type="match status" value="1"/>
</dbReference>
<dbReference type="Gene3D" id="1.10.260.40">
    <property type="entry name" value="lambda repressor-like DNA-binding domains"/>
    <property type="match status" value="1"/>
</dbReference>
<proteinExistence type="predicted"/>
<dbReference type="Pfam" id="PF13377">
    <property type="entry name" value="Peripla_BP_3"/>
    <property type="match status" value="1"/>
</dbReference>
<keyword evidence="1" id="KW-0678">Repressor</keyword>
<accession>A0A2T5V9Y1</accession>
<dbReference type="CDD" id="cd06278">
    <property type="entry name" value="PBP1_LacI-like"/>
    <property type="match status" value="1"/>
</dbReference>
<dbReference type="PANTHER" id="PTHR30146">
    <property type="entry name" value="LACI-RELATED TRANSCRIPTIONAL REPRESSOR"/>
    <property type="match status" value="1"/>
</dbReference>
<dbReference type="InterPro" id="IPR000843">
    <property type="entry name" value="HTH_LacI"/>
</dbReference>
<sequence length="350" mass="37850">MFNAVGIMMDQSGGKSFVNAKQVAELAGVSRSAVSRAFTPGASISEEKRRRIVMAAEQLGYHVNHLARGLMGVPSGIVCIVVSELDTPYQSRLVRRLVEQLQAEGRIAVVLAASVAASSLQAALTRALNYRAEATVVLSGSPSQSIVRTCVESGQRLLLINRDDRMEGTYNLRTDNEMAARTALHAFLRAGCRRLAVVTSQARTPSLVAREEAFRAAADGEGLDVRVWAQGPTGYASGLAGAKALLAGRDRPDAVFCVTDLLACGFMDGARQSFGLRVPQEICVIGFDDIDQAEWEAYRLTTFRPPLDEMVRQVVDLVVMPNGSLDVSRESLLEPTFVWRSSVRPAHAEA</sequence>
<reference evidence="6 7" key="1">
    <citation type="submission" date="2018-04" db="EMBL/GenBank/DDBJ databases">
        <title>Genomic Encyclopedia of Archaeal and Bacterial Type Strains, Phase II (KMG-II): from individual species to whole genera.</title>
        <authorList>
            <person name="Goeker M."/>
        </authorList>
    </citation>
    <scope>NUCLEOTIDE SEQUENCE [LARGE SCALE GENOMIC DNA]</scope>
    <source>
        <strain evidence="6 7">DSM 23382</strain>
    </source>
</reference>